<evidence type="ECO:0000313" key="5">
    <source>
        <dbReference type="Proteomes" id="UP001497482"/>
    </source>
</evidence>
<dbReference type="SUPFAM" id="SSF56672">
    <property type="entry name" value="DNA/RNA polymerases"/>
    <property type="match status" value="1"/>
</dbReference>
<protein>
    <recommendedName>
        <fullName evidence="2">ribonuclease H</fullName>
        <ecNumber evidence="2">3.1.26.4</ecNumber>
    </recommendedName>
</protein>
<feature type="domain" description="Reverse transcriptase" evidence="3">
    <location>
        <begin position="93"/>
        <end position="272"/>
    </location>
</feature>
<accession>A0AAV2JBF3</accession>
<dbReference type="SUPFAM" id="SSF53098">
    <property type="entry name" value="Ribonuclease H-like"/>
    <property type="match status" value="1"/>
</dbReference>
<dbReference type="InterPro" id="IPR036397">
    <property type="entry name" value="RNaseH_sf"/>
</dbReference>
<sequence>MDAAQDMSWYKPVNIQEVTEEKITKSNLSPAGKQRLREILSKADIARFKNDCGDLGDKYVYTIEGGVHPPVRQYPLNPAAIEEMSTIVKELVALKVIREEANPITNSPIQAVKKPEAAGGGWRPVVNFKALNRRTIADRASLINPQATLKTLKLRKYKSCIDLANGYFSVRLAKASQAKTAFTHKGKSYVWLKMAQGLKTAPAFFSRTIMEILSGMDAAVYIDDVMICDDTEEQHLQHLEAVIDKLTAAGLKLNLKKCQLGQFNVNYLGFEVASDLGLSDCFREKVDNIRPPRTMNQLQKILGLLNYVRDHVPGYQKHAKPLYDKLKKQQKPAAWQWTEIDQRKLTLLQDAVRNAVRLEPRSTTEKLLVQVFCEEDDAMVKVWNDNGGLVSLWSYTLSPVEHKYPPEERELAVLARYWAGLKDLAQGQVIKVITQSQVHRFLRKATVESTRATNARWGRWEDMLLDPDLEIGPEEPLKKPRQEKEAPQLVYEWILYTDGSKKGPDQTAFWGYILKNKGEEKFRQRGRVPGSAQAGEVTAVLEGLLECERRKIKQKAHAKEGEHWAENKEVDNFVQLRKIVLVGAEKWERTEKGRIVPSECIMETVMAVHEEIGHAGIKPTRRELAKLDLWIREKEIRKVLRECTVCGQFNAGRRVKRSDDLTIKSTVPWGSICMDVAGPMGISGKQGERYLIVLVDSMSGYMVAKATYKDRASVRKSPGEFEESKGGGRFRREGEITVGECEQLLRHMLDTEWIGNSVGRARGALVEIIVVEGWQVRRFLDAIHYRTPRLEEAWRGGEGIGRRRRGWDYDSTVPPEPHVSQWEEILRSCWPDTVRTGPRPNAVVPSFPVFKACGINYMKEFDHMNLSEGRICTWREILDEVFTCGDGVQELGPVPSERGIRSTALYSNMTSLDAWGSSTTVSVGRHKDYLVSTVEGQVSDARAIRVMVKSVIHPQGGVVSVGAGISVLTDAWCAGTETTTKIVGRKSWMQRLRSLGARLWPGRDEATPAQERK</sequence>
<dbReference type="GO" id="GO:0004523">
    <property type="term" value="F:RNA-DNA hybrid ribonuclease activity"/>
    <property type="evidence" value="ECO:0007669"/>
    <property type="project" value="UniProtKB-EC"/>
</dbReference>
<dbReference type="PANTHER" id="PTHR33064:SF37">
    <property type="entry name" value="RIBONUCLEASE H"/>
    <property type="match status" value="1"/>
</dbReference>
<dbReference type="Gene3D" id="3.30.420.10">
    <property type="entry name" value="Ribonuclease H-like superfamily/Ribonuclease H"/>
    <property type="match status" value="1"/>
</dbReference>
<dbReference type="PROSITE" id="PS50878">
    <property type="entry name" value="RT_POL"/>
    <property type="match status" value="1"/>
</dbReference>
<evidence type="ECO:0000313" key="4">
    <source>
        <dbReference type="EMBL" id="CAL1573087.1"/>
    </source>
</evidence>
<evidence type="ECO:0000259" key="3">
    <source>
        <dbReference type="PROSITE" id="PS50878"/>
    </source>
</evidence>
<reference evidence="4 5" key="1">
    <citation type="submission" date="2024-04" db="EMBL/GenBank/DDBJ databases">
        <authorList>
            <person name="Waldvogel A.-M."/>
            <person name="Schoenle A."/>
        </authorList>
    </citation>
    <scope>NUCLEOTIDE SEQUENCE [LARGE SCALE GENOMIC DNA]</scope>
</reference>
<evidence type="ECO:0000256" key="1">
    <source>
        <dbReference type="ARBA" id="ARBA00010879"/>
    </source>
</evidence>
<dbReference type="Gene3D" id="3.10.10.10">
    <property type="entry name" value="HIV Type 1 Reverse Transcriptase, subunit A, domain 1"/>
    <property type="match status" value="1"/>
</dbReference>
<dbReference type="InterPro" id="IPR043128">
    <property type="entry name" value="Rev_trsase/Diguanyl_cyclase"/>
</dbReference>
<dbReference type="Pfam" id="PF00078">
    <property type="entry name" value="RVT_1"/>
    <property type="match status" value="1"/>
</dbReference>
<gene>
    <name evidence="4" type="ORF">KC01_LOCUS5048</name>
</gene>
<dbReference type="InterPro" id="IPR000477">
    <property type="entry name" value="RT_dom"/>
</dbReference>
<keyword evidence="5" id="KW-1185">Reference proteome</keyword>
<dbReference type="AlphaFoldDB" id="A0AAV2JBF3"/>
<organism evidence="4 5">
    <name type="scientific">Knipowitschia caucasica</name>
    <name type="common">Caucasian dwarf goby</name>
    <name type="synonym">Pomatoschistus caucasicus</name>
    <dbReference type="NCBI Taxonomy" id="637954"/>
    <lineage>
        <taxon>Eukaryota</taxon>
        <taxon>Metazoa</taxon>
        <taxon>Chordata</taxon>
        <taxon>Craniata</taxon>
        <taxon>Vertebrata</taxon>
        <taxon>Euteleostomi</taxon>
        <taxon>Actinopterygii</taxon>
        <taxon>Neopterygii</taxon>
        <taxon>Teleostei</taxon>
        <taxon>Neoteleostei</taxon>
        <taxon>Acanthomorphata</taxon>
        <taxon>Gobiaria</taxon>
        <taxon>Gobiiformes</taxon>
        <taxon>Gobioidei</taxon>
        <taxon>Gobiidae</taxon>
        <taxon>Gobiinae</taxon>
        <taxon>Knipowitschia</taxon>
    </lineage>
</organism>
<dbReference type="CDD" id="cd01647">
    <property type="entry name" value="RT_LTR"/>
    <property type="match status" value="1"/>
</dbReference>
<evidence type="ECO:0000256" key="2">
    <source>
        <dbReference type="ARBA" id="ARBA00012180"/>
    </source>
</evidence>
<proteinExistence type="inferred from homology"/>
<dbReference type="EC" id="3.1.26.4" evidence="2"/>
<dbReference type="InterPro" id="IPR043502">
    <property type="entry name" value="DNA/RNA_pol_sf"/>
</dbReference>
<dbReference type="InterPro" id="IPR012337">
    <property type="entry name" value="RNaseH-like_sf"/>
</dbReference>
<dbReference type="PANTHER" id="PTHR33064">
    <property type="entry name" value="POL PROTEIN"/>
    <property type="match status" value="1"/>
</dbReference>
<name>A0AAV2JBF3_KNICA</name>
<dbReference type="Gene3D" id="3.30.70.270">
    <property type="match status" value="2"/>
</dbReference>
<dbReference type="GO" id="GO:0006259">
    <property type="term" value="P:DNA metabolic process"/>
    <property type="evidence" value="ECO:0007669"/>
    <property type="project" value="UniProtKB-ARBA"/>
</dbReference>
<dbReference type="InterPro" id="IPR051320">
    <property type="entry name" value="Viral_Replic_Matur_Polypro"/>
</dbReference>
<dbReference type="GO" id="GO:0003676">
    <property type="term" value="F:nucleic acid binding"/>
    <property type="evidence" value="ECO:0007669"/>
    <property type="project" value="InterPro"/>
</dbReference>
<dbReference type="Proteomes" id="UP001497482">
    <property type="component" value="Chromosome 11"/>
</dbReference>
<dbReference type="EMBL" id="OZ035833">
    <property type="protein sequence ID" value="CAL1573087.1"/>
    <property type="molecule type" value="Genomic_DNA"/>
</dbReference>
<comment type="similarity">
    <text evidence="1">Belongs to the beta type-B retroviral polymerase family. HERV class-II K(HML-2) pol subfamily.</text>
</comment>